<dbReference type="GO" id="GO:0005762">
    <property type="term" value="C:mitochondrial large ribosomal subunit"/>
    <property type="evidence" value="ECO:0007669"/>
    <property type="project" value="TreeGrafter"/>
</dbReference>
<dbReference type="Proteomes" id="UP000694925">
    <property type="component" value="Unplaced"/>
</dbReference>
<reference evidence="6" key="1">
    <citation type="submission" date="2025-08" db="UniProtKB">
        <authorList>
            <consortium name="RefSeq"/>
        </authorList>
    </citation>
    <scope>IDENTIFICATION</scope>
    <source>
        <tissue evidence="6">Whole body</tissue>
    </source>
</reference>
<organism evidence="5 6">
    <name type="scientific">Ceratina calcarata</name>
    <dbReference type="NCBI Taxonomy" id="156304"/>
    <lineage>
        <taxon>Eukaryota</taxon>
        <taxon>Metazoa</taxon>
        <taxon>Ecdysozoa</taxon>
        <taxon>Arthropoda</taxon>
        <taxon>Hexapoda</taxon>
        <taxon>Insecta</taxon>
        <taxon>Pterygota</taxon>
        <taxon>Neoptera</taxon>
        <taxon>Endopterygota</taxon>
        <taxon>Hymenoptera</taxon>
        <taxon>Apocrita</taxon>
        <taxon>Aculeata</taxon>
        <taxon>Apoidea</taxon>
        <taxon>Anthophila</taxon>
        <taxon>Apidae</taxon>
        <taxon>Ceratina</taxon>
        <taxon>Zadontomerus</taxon>
    </lineage>
</organism>
<dbReference type="GeneID" id="108630796"/>
<sequence>MTTLAGFPRLFGLAVRPCVRGIAPARPCEPSRPAFPLWRSSVAGYRTRYRLPWFQEPPTYRERVVERDPEREKLASDVVGRINELVATDATGRLFAVVYLGGMRHKVTDGDVVTVSGHWPPRTGDRLALEKVLLVGGRDFTLVGRPILNRELVSVDATVVQKTLSHTITRFRFRQRKQFRRLNFYRIHRTMIRIDSVRINGDVDEKREVEGLDRVY</sequence>
<dbReference type="InterPro" id="IPR001787">
    <property type="entry name" value="Ribosomal_bL21"/>
</dbReference>
<comment type="similarity">
    <text evidence="1">Belongs to the bacterial ribosomal protein bL21 family.</text>
</comment>
<evidence type="ECO:0000256" key="2">
    <source>
        <dbReference type="ARBA" id="ARBA00022980"/>
    </source>
</evidence>
<keyword evidence="2 6" id="KW-0689">Ribosomal protein</keyword>
<evidence type="ECO:0000256" key="3">
    <source>
        <dbReference type="ARBA" id="ARBA00023274"/>
    </source>
</evidence>
<dbReference type="InterPro" id="IPR028909">
    <property type="entry name" value="bL21-like"/>
</dbReference>
<keyword evidence="3" id="KW-0687">Ribonucleoprotein</keyword>
<evidence type="ECO:0000313" key="5">
    <source>
        <dbReference type="Proteomes" id="UP000694925"/>
    </source>
</evidence>
<dbReference type="PANTHER" id="PTHR21349">
    <property type="entry name" value="50S RIBOSOMAL PROTEIN L21"/>
    <property type="match status" value="1"/>
</dbReference>
<dbReference type="CTD" id="219927"/>
<gene>
    <name evidence="6" type="primary">LOC108630796</name>
</gene>
<protein>
    <recommendedName>
        <fullName evidence="4">Large ribosomal subunit protein bL21m</fullName>
    </recommendedName>
</protein>
<accession>A0AAJ7JCW6</accession>
<dbReference type="GO" id="GO:0003735">
    <property type="term" value="F:structural constituent of ribosome"/>
    <property type="evidence" value="ECO:0007669"/>
    <property type="project" value="InterPro"/>
</dbReference>
<dbReference type="GO" id="GO:0006412">
    <property type="term" value="P:translation"/>
    <property type="evidence" value="ECO:0007669"/>
    <property type="project" value="InterPro"/>
</dbReference>
<proteinExistence type="inferred from homology"/>
<dbReference type="AlphaFoldDB" id="A0AAJ7JCW6"/>
<evidence type="ECO:0000256" key="4">
    <source>
        <dbReference type="ARBA" id="ARBA00044129"/>
    </source>
</evidence>
<evidence type="ECO:0000313" key="6">
    <source>
        <dbReference type="RefSeq" id="XP_017889790.1"/>
    </source>
</evidence>
<dbReference type="KEGG" id="ccal:108630796"/>
<dbReference type="PANTHER" id="PTHR21349:SF0">
    <property type="entry name" value="LARGE RIBOSOMAL SUBUNIT PROTEIN BL21M"/>
    <property type="match status" value="1"/>
</dbReference>
<evidence type="ECO:0000256" key="1">
    <source>
        <dbReference type="ARBA" id="ARBA00008563"/>
    </source>
</evidence>
<dbReference type="RefSeq" id="XP_017889790.1">
    <property type="nucleotide sequence ID" value="XM_018034301.2"/>
</dbReference>
<dbReference type="InterPro" id="IPR036164">
    <property type="entry name" value="bL21-like_sf"/>
</dbReference>
<dbReference type="GO" id="GO:0003723">
    <property type="term" value="F:RNA binding"/>
    <property type="evidence" value="ECO:0007669"/>
    <property type="project" value="InterPro"/>
</dbReference>
<dbReference type="Pfam" id="PF00829">
    <property type="entry name" value="Ribosomal_L21p"/>
    <property type="match status" value="1"/>
</dbReference>
<name>A0AAJ7JCW6_9HYME</name>
<dbReference type="NCBIfam" id="TIGR00061">
    <property type="entry name" value="L21"/>
    <property type="match status" value="1"/>
</dbReference>
<dbReference type="SUPFAM" id="SSF141091">
    <property type="entry name" value="L21p-like"/>
    <property type="match status" value="1"/>
</dbReference>
<keyword evidence="5" id="KW-1185">Reference proteome</keyword>